<comment type="caution">
    <text evidence="1">The sequence shown here is derived from an EMBL/GenBank/DDBJ whole genome shotgun (WGS) entry which is preliminary data.</text>
</comment>
<proteinExistence type="predicted"/>
<protein>
    <submittedName>
        <fullName evidence="1">Uncharacterized protein</fullName>
    </submittedName>
</protein>
<evidence type="ECO:0000313" key="2">
    <source>
        <dbReference type="Proteomes" id="UP001239111"/>
    </source>
</evidence>
<reference evidence="1" key="1">
    <citation type="submission" date="2023-04" db="EMBL/GenBank/DDBJ databases">
        <title>A chromosome-level genome assembly of the parasitoid wasp Eretmocerus hayati.</title>
        <authorList>
            <person name="Zhong Y."/>
            <person name="Liu S."/>
            <person name="Liu Y."/>
        </authorList>
    </citation>
    <scope>NUCLEOTIDE SEQUENCE</scope>
    <source>
        <strain evidence="1">ZJU_SS_LIU_2023</strain>
    </source>
</reference>
<evidence type="ECO:0000313" key="1">
    <source>
        <dbReference type="EMBL" id="KAJ8668597.1"/>
    </source>
</evidence>
<dbReference type="Proteomes" id="UP001239111">
    <property type="component" value="Chromosome 4"/>
</dbReference>
<name>A0ACC2NBQ8_9HYME</name>
<organism evidence="1 2">
    <name type="scientific">Eretmocerus hayati</name>
    <dbReference type="NCBI Taxonomy" id="131215"/>
    <lineage>
        <taxon>Eukaryota</taxon>
        <taxon>Metazoa</taxon>
        <taxon>Ecdysozoa</taxon>
        <taxon>Arthropoda</taxon>
        <taxon>Hexapoda</taxon>
        <taxon>Insecta</taxon>
        <taxon>Pterygota</taxon>
        <taxon>Neoptera</taxon>
        <taxon>Endopterygota</taxon>
        <taxon>Hymenoptera</taxon>
        <taxon>Apocrita</taxon>
        <taxon>Proctotrupomorpha</taxon>
        <taxon>Chalcidoidea</taxon>
        <taxon>Aphelinidae</taxon>
        <taxon>Aphelininae</taxon>
        <taxon>Eretmocerus</taxon>
    </lineage>
</organism>
<sequence length="536" mass="59486">MNLRVIACLSLALIICINVTVDCFTGAIEKPYIGPSPSVVALEYYKKYICGGTMISTTLILTAAHCLVGKWPAMLRVQLHVEQNLIRKGDPGLRVKNIAYNPAFHSVDYINDVGLVQLTEPINLSRGLRIVELSSTPRGGQEHLQSFAVIAIEFKVQTIEKVEVDYLKPISTHSCAQKYNITENSLANQWCVELPEEKNWVFRYTGGPVMAHVGGKFVQMGIVSTSWACGDKVPEVVTDISAVKPWIDQASDYLSKTDNKSPEIHPLSEDELNYYRRYYGIPMRREWVTFLASIVSKNTGALSCVGTIISRTHVLTTAECAIHYESKKIRVGSYDKVAYGEIAFDILNATSHPGYEYHVATSPNLAVLRIDGKFTFDSKTNKAIMSTQTKQYDPESYGNVYGMVPGKGAQSFEVSTLPKEECSWLLYHDPSKLNKQICTKRRTGLCIDGGNGATNGGAPLFVGGRLAAVLSWTTDDCADYRRPQIYTSVAEYLSWIESFDVHNDREPDSIVNINETDEANDVNSYHVNVEKDSGGL</sequence>
<accession>A0ACC2NBQ8</accession>
<dbReference type="EMBL" id="CM056744">
    <property type="protein sequence ID" value="KAJ8668597.1"/>
    <property type="molecule type" value="Genomic_DNA"/>
</dbReference>
<keyword evidence="2" id="KW-1185">Reference proteome</keyword>
<gene>
    <name evidence="1" type="ORF">QAD02_010260</name>
</gene>